<dbReference type="Proteomes" id="UP000681162">
    <property type="component" value="Unassembled WGS sequence"/>
</dbReference>
<dbReference type="NCBIfam" id="NF041107">
    <property type="entry name" value="RQC_minor_1"/>
    <property type="match status" value="1"/>
</dbReference>
<reference evidence="2 3" key="1">
    <citation type="submission" date="2021-03" db="EMBL/GenBank/DDBJ databases">
        <title>Antimicrobial resistance genes in bacteria isolated from Japanese honey, and their potential for conferring macrolide and lincosamide resistance in the American foulbrood pathogen Paenibacillus larvae.</title>
        <authorList>
            <person name="Okamoto M."/>
            <person name="Kumagai M."/>
            <person name="Kanamori H."/>
            <person name="Takamatsu D."/>
        </authorList>
    </citation>
    <scope>NUCLEOTIDE SEQUENCE [LARGE SCALE GENOMIC DNA]</scope>
    <source>
        <strain evidence="2 3">J41TS12</strain>
    </source>
</reference>
<dbReference type="InterPro" id="IPR036388">
    <property type="entry name" value="WH-like_DNA-bd_sf"/>
</dbReference>
<dbReference type="GO" id="GO:0006260">
    <property type="term" value="P:DNA replication"/>
    <property type="evidence" value="ECO:0007669"/>
    <property type="project" value="InterPro"/>
</dbReference>
<dbReference type="Gene3D" id="1.10.10.10">
    <property type="entry name" value="Winged helix-like DNA-binding domain superfamily/Winged helix DNA-binding domain"/>
    <property type="match status" value="1"/>
</dbReference>
<name>A0A919XVX2_9BACL</name>
<dbReference type="SUPFAM" id="SSF46785">
    <property type="entry name" value="Winged helix' DNA-binding domain"/>
    <property type="match status" value="1"/>
</dbReference>
<dbReference type="EMBL" id="BORR01000016">
    <property type="protein sequence ID" value="GIO38969.1"/>
    <property type="molecule type" value="Genomic_DNA"/>
</dbReference>
<dbReference type="AlphaFoldDB" id="A0A919XVX2"/>
<gene>
    <name evidence="2" type="ORF">J41TS12_38300</name>
</gene>
<comment type="caution">
    <text evidence="2">The sequence shown here is derived from an EMBL/GenBank/DDBJ whole genome shotgun (WGS) entry which is preliminary data.</text>
</comment>
<keyword evidence="3" id="KW-1185">Reference proteome</keyword>
<evidence type="ECO:0000313" key="3">
    <source>
        <dbReference type="Proteomes" id="UP000681162"/>
    </source>
</evidence>
<dbReference type="InterPro" id="IPR018982">
    <property type="entry name" value="RQC_domain"/>
</dbReference>
<feature type="domain" description="RQC" evidence="1">
    <location>
        <begin position="12"/>
        <end position="114"/>
    </location>
</feature>
<dbReference type="Pfam" id="PF09382">
    <property type="entry name" value="RQC"/>
    <property type="match status" value="1"/>
</dbReference>
<organism evidence="2 3">
    <name type="scientific">Paenibacillus antibioticophila</name>
    <dbReference type="NCBI Taxonomy" id="1274374"/>
    <lineage>
        <taxon>Bacteria</taxon>
        <taxon>Bacillati</taxon>
        <taxon>Bacillota</taxon>
        <taxon>Bacilli</taxon>
        <taxon>Bacillales</taxon>
        <taxon>Paenibacillaceae</taxon>
        <taxon>Paenibacillus</taxon>
    </lineage>
</organism>
<dbReference type="GO" id="GO:0006281">
    <property type="term" value="P:DNA repair"/>
    <property type="evidence" value="ECO:0007669"/>
    <property type="project" value="InterPro"/>
</dbReference>
<proteinExistence type="predicted"/>
<dbReference type="InterPro" id="IPR036390">
    <property type="entry name" value="WH_DNA-bd_sf"/>
</dbReference>
<evidence type="ECO:0000259" key="1">
    <source>
        <dbReference type="SMART" id="SM00956"/>
    </source>
</evidence>
<accession>A0A919XVX2</accession>
<protein>
    <recommendedName>
        <fullName evidence="1">RQC domain-containing protein</fullName>
    </recommendedName>
</protein>
<evidence type="ECO:0000313" key="2">
    <source>
        <dbReference type="EMBL" id="GIO38969.1"/>
    </source>
</evidence>
<dbReference type="GO" id="GO:0043138">
    <property type="term" value="F:3'-5' DNA helicase activity"/>
    <property type="evidence" value="ECO:0007669"/>
    <property type="project" value="InterPro"/>
</dbReference>
<dbReference type="RefSeq" id="WP_212941759.1">
    <property type="nucleotide sequence ID" value="NZ_BORR01000016.1"/>
</dbReference>
<sequence>MPKINRLKPLPDAELKAILRAADDIIASGGRTLLCQILKGSKSRKLLELGLDRNPSYGYYKELTLEQITEKVDHMIRTGYLEKEYIGKLPMIVFTPLGWAIEKERRAEELVQSWNHWLENHITPTSMEDLKDRNRGMMFLFLYKILCTGDKKYIPFLKMWESIDYIKVKQEIRRVIQALNEKDTMTDSGWTQLLTERAQSLLVKSREPILLLCQSCDRIFLFDDTNPAYYMSSGLNLPTECMNCYGGDNDD</sequence>
<dbReference type="SMART" id="SM00956">
    <property type="entry name" value="RQC"/>
    <property type="match status" value="1"/>
</dbReference>